<gene>
    <name evidence="2" type="ORF">EV383_5605</name>
</gene>
<dbReference type="OrthoDB" id="3542463at2"/>
<protein>
    <submittedName>
        <fullName evidence="2">Uncharacterized protein</fullName>
    </submittedName>
</protein>
<accession>A0A4Q7V523</accession>
<evidence type="ECO:0000313" key="2">
    <source>
        <dbReference type="EMBL" id="RZT88661.1"/>
    </source>
</evidence>
<proteinExistence type="predicted"/>
<reference evidence="2 3" key="1">
    <citation type="submission" date="2019-02" db="EMBL/GenBank/DDBJ databases">
        <title>Sequencing the genomes of 1000 actinobacteria strains.</title>
        <authorList>
            <person name="Klenk H.-P."/>
        </authorList>
    </citation>
    <scope>NUCLEOTIDE SEQUENCE [LARGE SCALE GENOMIC DNA]</scope>
    <source>
        <strain evidence="2 3">DSM 45779</strain>
    </source>
</reference>
<keyword evidence="3" id="KW-1185">Reference proteome</keyword>
<keyword evidence="1" id="KW-1133">Transmembrane helix</keyword>
<keyword evidence="1" id="KW-0472">Membrane</keyword>
<dbReference type="RefSeq" id="WP_130292636.1">
    <property type="nucleotide sequence ID" value="NZ_SHKL01000001.1"/>
</dbReference>
<feature type="transmembrane region" description="Helical" evidence="1">
    <location>
        <begin position="35"/>
        <end position="57"/>
    </location>
</feature>
<keyword evidence="1" id="KW-0812">Transmembrane</keyword>
<name>A0A4Q7V523_PSEST</name>
<evidence type="ECO:0000313" key="3">
    <source>
        <dbReference type="Proteomes" id="UP000291591"/>
    </source>
</evidence>
<dbReference type="EMBL" id="SHKL01000001">
    <property type="protein sequence ID" value="RZT88661.1"/>
    <property type="molecule type" value="Genomic_DNA"/>
</dbReference>
<dbReference type="Proteomes" id="UP000291591">
    <property type="component" value="Unassembled WGS sequence"/>
</dbReference>
<dbReference type="AlphaFoldDB" id="A0A4Q7V523"/>
<sequence length="70" mass="7767">MADSPDNRWAPWYVYLVAIVGSNLLKQQFMEGVAAPVNVGITVVLVVLVVALVTWVWRATHRQGSDRSSQ</sequence>
<evidence type="ECO:0000256" key="1">
    <source>
        <dbReference type="SAM" id="Phobius"/>
    </source>
</evidence>
<comment type="caution">
    <text evidence="2">The sequence shown here is derived from an EMBL/GenBank/DDBJ whole genome shotgun (WGS) entry which is preliminary data.</text>
</comment>
<organism evidence="2 3">
    <name type="scientific">Pseudonocardia sediminis</name>
    <dbReference type="NCBI Taxonomy" id="1397368"/>
    <lineage>
        <taxon>Bacteria</taxon>
        <taxon>Bacillati</taxon>
        <taxon>Actinomycetota</taxon>
        <taxon>Actinomycetes</taxon>
        <taxon>Pseudonocardiales</taxon>
        <taxon>Pseudonocardiaceae</taxon>
        <taxon>Pseudonocardia</taxon>
    </lineage>
</organism>